<dbReference type="RefSeq" id="WP_008895896.1">
    <property type="nucleotide sequence ID" value="NZ_AOIS01000058.1"/>
</dbReference>
<protein>
    <submittedName>
        <fullName evidence="4">Aldehyde dehydrogenase</fullName>
    </submittedName>
</protein>
<dbReference type="Proteomes" id="UP000011657">
    <property type="component" value="Unassembled WGS sequence"/>
</dbReference>
<feature type="domain" description="Aldehyde dehydrogenase" evidence="3">
    <location>
        <begin position="2"/>
        <end position="91"/>
    </location>
</feature>
<accession>M0BVU4</accession>
<dbReference type="EMBL" id="AOIS01000058">
    <property type="protein sequence ID" value="ELZ15141.1"/>
    <property type="molecule type" value="Genomic_DNA"/>
</dbReference>
<dbReference type="Gene3D" id="3.40.309.10">
    <property type="entry name" value="Aldehyde Dehydrogenase, Chain A, domain 2"/>
    <property type="match status" value="1"/>
</dbReference>
<dbReference type="eggNOG" id="arCOG01252">
    <property type="taxonomic scope" value="Archaea"/>
</dbReference>
<dbReference type="AlphaFoldDB" id="M0BVU4"/>
<dbReference type="SUPFAM" id="SSF53720">
    <property type="entry name" value="ALDH-like"/>
    <property type="match status" value="1"/>
</dbReference>
<comment type="similarity">
    <text evidence="1">Belongs to the aldehyde dehydrogenase family.</text>
</comment>
<evidence type="ECO:0000313" key="4">
    <source>
        <dbReference type="EMBL" id="ELZ15141.1"/>
    </source>
</evidence>
<reference evidence="4 5" key="1">
    <citation type="journal article" date="2014" name="PLoS Genet.">
        <title>Phylogenetically driven sequencing of extremely halophilic archaea reveals strategies for static and dynamic osmo-response.</title>
        <authorList>
            <person name="Becker E.A."/>
            <person name="Seitzer P.M."/>
            <person name="Tritt A."/>
            <person name="Larsen D."/>
            <person name="Krusor M."/>
            <person name="Yao A.I."/>
            <person name="Wu D."/>
            <person name="Madern D."/>
            <person name="Eisen J.A."/>
            <person name="Darling A.E."/>
            <person name="Facciotti M.T."/>
        </authorList>
    </citation>
    <scope>NUCLEOTIDE SEQUENCE [LARGE SCALE GENOMIC DNA]</scope>
    <source>
        <strain evidence="4 5">JCM 13891</strain>
    </source>
</reference>
<sequence length="93" mass="10039">MLSDAGNAMDAAANKHFGPIAPVIPYSIDAAAFELETRRDLRPLRLGPHKDIAQACRIADGIDTGVIHINDQPIDDKPHVPFGGMKQIAVNRT</sequence>
<dbReference type="PANTHER" id="PTHR42986">
    <property type="entry name" value="BENZALDEHYDE DEHYDROGENASE YFMT"/>
    <property type="match status" value="1"/>
</dbReference>
<keyword evidence="2" id="KW-0520">NAD</keyword>
<dbReference type="PANTHER" id="PTHR42986:SF1">
    <property type="entry name" value="BENZALDEHYDE DEHYDROGENASE YFMT"/>
    <property type="match status" value="1"/>
</dbReference>
<dbReference type="InterPro" id="IPR015590">
    <property type="entry name" value="Aldehyde_DH_dom"/>
</dbReference>
<organism evidence="4 5">
    <name type="scientific">Haloterrigena salina JCM 13891</name>
    <dbReference type="NCBI Taxonomy" id="1227488"/>
    <lineage>
        <taxon>Archaea</taxon>
        <taxon>Methanobacteriati</taxon>
        <taxon>Methanobacteriota</taxon>
        <taxon>Stenosarchaea group</taxon>
        <taxon>Halobacteria</taxon>
        <taxon>Halobacteriales</taxon>
        <taxon>Natrialbaceae</taxon>
        <taxon>Haloterrigena</taxon>
    </lineage>
</organism>
<name>M0BVU4_9EURY</name>
<dbReference type="STRING" id="1227488.C477_18175"/>
<dbReference type="GO" id="GO:0016620">
    <property type="term" value="F:oxidoreductase activity, acting on the aldehyde or oxo group of donors, NAD or NADP as acceptor"/>
    <property type="evidence" value="ECO:0007669"/>
    <property type="project" value="InterPro"/>
</dbReference>
<comment type="caution">
    <text evidence="4">The sequence shown here is derived from an EMBL/GenBank/DDBJ whole genome shotgun (WGS) entry which is preliminary data.</text>
</comment>
<evidence type="ECO:0000313" key="5">
    <source>
        <dbReference type="Proteomes" id="UP000011657"/>
    </source>
</evidence>
<dbReference type="InterPro" id="IPR016163">
    <property type="entry name" value="Ald_DH_C"/>
</dbReference>
<evidence type="ECO:0000256" key="1">
    <source>
        <dbReference type="ARBA" id="ARBA00009986"/>
    </source>
</evidence>
<evidence type="ECO:0000259" key="3">
    <source>
        <dbReference type="Pfam" id="PF00171"/>
    </source>
</evidence>
<keyword evidence="5" id="KW-1185">Reference proteome</keyword>
<dbReference type="Pfam" id="PF00171">
    <property type="entry name" value="Aldedh"/>
    <property type="match status" value="1"/>
</dbReference>
<evidence type="ECO:0000256" key="2">
    <source>
        <dbReference type="ARBA" id="ARBA00023027"/>
    </source>
</evidence>
<dbReference type="InterPro" id="IPR016161">
    <property type="entry name" value="Ald_DH/histidinol_DH"/>
</dbReference>
<gene>
    <name evidence="4" type="ORF">C477_18175</name>
</gene>
<proteinExistence type="inferred from homology"/>